<keyword evidence="3" id="KW-1185">Reference proteome</keyword>
<protein>
    <submittedName>
        <fullName evidence="2">Uncharacterized protein</fullName>
    </submittedName>
</protein>
<dbReference type="PANTHER" id="PTHR34998">
    <property type="entry name" value="OS04G0357400 PROTEIN-RELATED"/>
    <property type="match status" value="1"/>
</dbReference>
<evidence type="ECO:0000313" key="2">
    <source>
        <dbReference type="EnsemblPlants" id="OBART04G08720.1"/>
    </source>
</evidence>
<dbReference type="eggNOG" id="ENOG502R4A0">
    <property type="taxonomic scope" value="Eukaryota"/>
</dbReference>
<dbReference type="PANTHER" id="PTHR34998:SF9">
    <property type="entry name" value="OS04G0357400 PROTEIN"/>
    <property type="match status" value="1"/>
</dbReference>
<dbReference type="EnsemblPlants" id="OBART04G08720.1">
    <property type="protein sequence ID" value="OBART04G08720.1"/>
    <property type="gene ID" value="OBART04G08720"/>
</dbReference>
<evidence type="ECO:0000256" key="1">
    <source>
        <dbReference type="SAM" id="SignalP"/>
    </source>
</evidence>
<dbReference type="PaxDb" id="65489-OBART04G08720.1"/>
<name>A0A0D3FUK6_9ORYZ</name>
<evidence type="ECO:0000313" key="3">
    <source>
        <dbReference type="Proteomes" id="UP000026960"/>
    </source>
</evidence>
<sequence>MDRRRRVHVAFLAVLVAVVALAGAIATAASDARSRNGATAAVGGEAVVHRRMLASNIQDSVLNANKPACLQSCTAAGQPYTGRGCTNAYQCKG</sequence>
<reference evidence="2" key="2">
    <citation type="submission" date="2015-03" db="UniProtKB">
        <authorList>
            <consortium name="EnsemblPlants"/>
        </authorList>
    </citation>
    <scope>IDENTIFICATION</scope>
</reference>
<proteinExistence type="predicted"/>
<feature type="signal peptide" evidence="1">
    <location>
        <begin position="1"/>
        <end position="24"/>
    </location>
</feature>
<dbReference type="Gramene" id="OBART04G08720.1">
    <property type="protein sequence ID" value="OBART04G08720.1"/>
    <property type="gene ID" value="OBART04G08720"/>
</dbReference>
<dbReference type="HOGENOM" id="CLU_137621_0_1_1"/>
<keyword evidence="1" id="KW-0732">Signal</keyword>
<organism evidence="2">
    <name type="scientific">Oryza barthii</name>
    <dbReference type="NCBI Taxonomy" id="65489"/>
    <lineage>
        <taxon>Eukaryota</taxon>
        <taxon>Viridiplantae</taxon>
        <taxon>Streptophyta</taxon>
        <taxon>Embryophyta</taxon>
        <taxon>Tracheophyta</taxon>
        <taxon>Spermatophyta</taxon>
        <taxon>Magnoliopsida</taxon>
        <taxon>Liliopsida</taxon>
        <taxon>Poales</taxon>
        <taxon>Poaceae</taxon>
        <taxon>BOP clade</taxon>
        <taxon>Oryzoideae</taxon>
        <taxon>Oryzeae</taxon>
        <taxon>Oryzinae</taxon>
        <taxon>Oryza</taxon>
    </lineage>
</organism>
<feature type="chain" id="PRO_5002261923" evidence="1">
    <location>
        <begin position="25"/>
        <end position="93"/>
    </location>
</feature>
<dbReference type="AlphaFoldDB" id="A0A0D3FUK6"/>
<reference evidence="2" key="1">
    <citation type="journal article" date="2009" name="Rice">
        <title>De Novo Next Generation Sequencing of Plant Genomes.</title>
        <authorList>
            <person name="Rounsley S."/>
            <person name="Marri P.R."/>
            <person name="Yu Y."/>
            <person name="He R."/>
            <person name="Sisneros N."/>
            <person name="Goicoechea J.L."/>
            <person name="Lee S.J."/>
            <person name="Angelova A."/>
            <person name="Kudrna D."/>
            <person name="Luo M."/>
            <person name="Affourtit J."/>
            <person name="Desany B."/>
            <person name="Knight J."/>
            <person name="Niazi F."/>
            <person name="Egholm M."/>
            <person name="Wing R.A."/>
        </authorList>
    </citation>
    <scope>NUCLEOTIDE SEQUENCE [LARGE SCALE GENOMIC DNA]</scope>
    <source>
        <strain evidence="2">cv. IRGC 105608</strain>
    </source>
</reference>
<dbReference type="Proteomes" id="UP000026960">
    <property type="component" value="Chromosome 4"/>
</dbReference>
<accession>A0A0D3FUK6</accession>